<feature type="compositionally biased region" description="Polar residues" evidence="1">
    <location>
        <begin position="78"/>
        <end position="109"/>
    </location>
</feature>
<evidence type="ECO:0000256" key="1">
    <source>
        <dbReference type="SAM" id="MobiDB-lite"/>
    </source>
</evidence>
<sequence length="223" mass="25435">MANEYPSWSNLDILHATIIDAYYAKAISSSTPTTYRKLHAEQVLAVYRLLPADMRFRYTHMIEPTNAFVASLSSVETGTPSRAQRQTISSPRQDTSQPYTAGPLSSATKTADDMQKTDKSIVTAPAKRKPRKSGYKRRLFTKEEDFRLAELVERESDEKTIQEAFPDRGRATLVTHRRTSTFLSRQAEMRKQLEEERRGSQMLEDGDGEDRDQLLEEENLSPV</sequence>
<evidence type="ECO:0008006" key="4">
    <source>
        <dbReference type="Google" id="ProtNLM"/>
    </source>
</evidence>
<evidence type="ECO:0000313" key="2">
    <source>
        <dbReference type="EMBL" id="KAK5695832.1"/>
    </source>
</evidence>
<reference evidence="2" key="1">
    <citation type="submission" date="2023-08" db="EMBL/GenBank/DDBJ databases">
        <title>Black Yeasts Isolated from many extreme environments.</title>
        <authorList>
            <person name="Coleine C."/>
            <person name="Stajich J.E."/>
            <person name="Selbmann L."/>
        </authorList>
    </citation>
    <scope>NUCLEOTIDE SEQUENCE</scope>
    <source>
        <strain evidence="2">CCFEE 5810</strain>
    </source>
</reference>
<comment type="caution">
    <text evidence="2">The sequence shown here is derived from an EMBL/GenBank/DDBJ whole genome shotgun (WGS) entry which is preliminary data.</text>
</comment>
<protein>
    <recommendedName>
        <fullName evidence="4">Myb-like domain-containing protein</fullName>
    </recommendedName>
</protein>
<feature type="compositionally biased region" description="Basic and acidic residues" evidence="1">
    <location>
        <begin position="110"/>
        <end position="119"/>
    </location>
</feature>
<accession>A0AAN7W360</accession>
<evidence type="ECO:0000313" key="3">
    <source>
        <dbReference type="Proteomes" id="UP001310594"/>
    </source>
</evidence>
<gene>
    <name evidence="2" type="ORF">LTR97_008252</name>
</gene>
<dbReference type="AlphaFoldDB" id="A0AAN7W360"/>
<feature type="region of interest" description="Disordered" evidence="1">
    <location>
        <begin position="183"/>
        <end position="223"/>
    </location>
</feature>
<dbReference type="Proteomes" id="UP001310594">
    <property type="component" value="Unassembled WGS sequence"/>
</dbReference>
<feature type="compositionally biased region" description="Basic and acidic residues" evidence="1">
    <location>
        <begin position="187"/>
        <end position="199"/>
    </location>
</feature>
<name>A0AAN7W360_9PEZI</name>
<dbReference type="EMBL" id="JAVRQU010000013">
    <property type="protein sequence ID" value="KAK5695832.1"/>
    <property type="molecule type" value="Genomic_DNA"/>
</dbReference>
<feature type="region of interest" description="Disordered" evidence="1">
    <location>
        <begin position="78"/>
        <end position="134"/>
    </location>
</feature>
<proteinExistence type="predicted"/>
<feature type="compositionally biased region" description="Acidic residues" evidence="1">
    <location>
        <begin position="204"/>
        <end position="223"/>
    </location>
</feature>
<organism evidence="2 3">
    <name type="scientific">Elasticomyces elasticus</name>
    <dbReference type="NCBI Taxonomy" id="574655"/>
    <lineage>
        <taxon>Eukaryota</taxon>
        <taxon>Fungi</taxon>
        <taxon>Dikarya</taxon>
        <taxon>Ascomycota</taxon>
        <taxon>Pezizomycotina</taxon>
        <taxon>Dothideomycetes</taxon>
        <taxon>Dothideomycetidae</taxon>
        <taxon>Mycosphaerellales</taxon>
        <taxon>Teratosphaeriaceae</taxon>
        <taxon>Elasticomyces</taxon>
    </lineage>
</organism>